<feature type="region of interest" description="Disordered" evidence="1">
    <location>
        <begin position="1"/>
        <end position="89"/>
    </location>
</feature>
<feature type="compositionally biased region" description="Basic and acidic residues" evidence="1">
    <location>
        <begin position="329"/>
        <end position="338"/>
    </location>
</feature>
<gene>
    <name evidence="2" type="ORF">ME9_01578</name>
</gene>
<evidence type="ECO:0008006" key="4">
    <source>
        <dbReference type="Google" id="ProtNLM"/>
    </source>
</evidence>
<proteinExistence type="predicted"/>
<sequence length="345" mass="38649">MKKNHPSPSPQANPEVLYAEVNKPNRKQHPTQQTAPEELYAKVNKAPRQRSPQSEETIYAPQKPLGNPYDRLGGKPSDGRRTDRLVDPYTVTDLEASNWGEPYYSTVGEGAHRGQRHEKPEHLYAELDFGENAGPSPKKPVESVYATVGIGAQGGQDSLQRENPIYEGLNTGRTTPPPKSPKDEITSKLLKNVHFQYGVRETQEWCKVVFGNEHALNTQLARILDNPREGENVLWEVAGNPEGVGKLAGTKVLGVKSPSRKEAEDGFGPLCAALERHVKTAQKLHKDFTREQAKQQGHERGESPERHGEHRHHHRHAREERQTSPQREVQPRSRHEGGKGMAFAM</sequence>
<feature type="compositionally biased region" description="Basic and acidic residues" evidence="1">
    <location>
        <begin position="77"/>
        <end position="86"/>
    </location>
</feature>
<dbReference type="OrthoDB" id="7922813at2"/>
<dbReference type="RefSeq" id="WP_004861190.1">
    <property type="nucleotide sequence ID" value="NZ_JH725054.1"/>
</dbReference>
<dbReference type="AlphaFoldDB" id="A0A9P2RYL5"/>
<name>A0A9P2RYL5_BARTA</name>
<organism evidence="2 3">
    <name type="scientific">Bartonella taylorii 8TBB</name>
    <dbReference type="NCBI Taxonomy" id="1094560"/>
    <lineage>
        <taxon>Bacteria</taxon>
        <taxon>Pseudomonadati</taxon>
        <taxon>Pseudomonadota</taxon>
        <taxon>Alphaproteobacteria</taxon>
        <taxon>Hyphomicrobiales</taxon>
        <taxon>Bartonellaceae</taxon>
        <taxon>Bartonella</taxon>
    </lineage>
</organism>
<comment type="caution">
    <text evidence="2">The sequence shown here is derived from an EMBL/GenBank/DDBJ whole genome shotgun (WGS) entry which is preliminary data.</text>
</comment>
<dbReference type="Proteomes" id="UP000002648">
    <property type="component" value="Unassembled WGS sequence"/>
</dbReference>
<dbReference type="NCBIfam" id="NF033856">
    <property type="entry name" value="T4SS_effec_BID"/>
    <property type="match status" value="1"/>
</dbReference>
<feature type="compositionally biased region" description="Basic and acidic residues" evidence="1">
    <location>
        <begin position="289"/>
        <end position="308"/>
    </location>
</feature>
<protein>
    <recommendedName>
        <fullName evidence="4">BepD protein</fullName>
    </recommendedName>
</protein>
<reference evidence="2 3" key="1">
    <citation type="submission" date="2012-03" db="EMBL/GenBank/DDBJ databases">
        <title>The Genome Sequence of Bartonella taylorii 8TBB.</title>
        <authorList>
            <consortium name="The Broad Institute Genome Sequencing Platform"/>
            <consortium name="The Broad Institute Genome Sequencing Center for Infectious Disease"/>
            <person name="Feldgarden M."/>
            <person name="Kirby J."/>
            <person name="Kosoy M."/>
            <person name="Birtles R."/>
            <person name="Probert W.S."/>
            <person name="Chiaraviglio L."/>
            <person name="Young S.K."/>
            <person name="Zeng Q."/>
            <person name="Gargeya S."/>
            <person name="Fitzgerald M."/>
            <person name="Haas B."/>
            <person name="Abouelleil A."/>
            <person name="Alvarado L."/>
            <person name="Arachchi H.M."/>
            <person name="Berlin A."/>
            <person name="Chapman S.B."/>
            <person name="Gearin G."/>
            <person name="Goldberg J."/>
            <person name="Griggs A."/>
            <person name="Gujja S."/>
            <person name="Hansen M."/>
            <person name="Heiman D."/>
            <person name="Howarth C."/>
            <person name="Larimer J."/>
            <person name="Lui A."/>
            <person name="MacDonald P.J.P."/>
            <person name="McCowen C."/>
            <person name="Montmayeur A."/>
            <person name="Murphy C."/>
            <person name="Neiman D."/>
            <person name="Pearson M."/>
            <person name="Priest M."/>
            <person name="Roberts A."/>
            <person name="Saif S."/>
            <person name="Shea T."/>
            <person name="Sisk P."/>
            <person name="Stolte C."/>
            <person name="Sykes S."/>
            <person name="Wortman J."/>
            <person name="Nusbaum C."/>
            <person name="Birren B."/>
        </authorList>
    </citation>
    <scope>NUCLEOTIDE SEQUENCE [LARGE SCALE GENOMIC DNA]</scope>
    <source>
        <strain evidence="2 3">8TBB</strain>
    </source>
</reference>
<feature type="region of interest" description="Disordered" evidence="1">
    <location>
        <begin position="289"/>
        <end position="345"/>
    </location>
</feature>
<evidence type="ECO:0000256" key="1">
    <source>
        <dbReference type="SAM" id="MobiDB-lite"/>
    </source>
</evidence>
<evidence type="ECO:0000313" key="2">
    <source>
        <dbReference type="EMBL" id="EJF92370.1"/>
    </source>
</evidence>
<evidence type="ECO:0000313" key="3">
    <source>
        <dbReference type="Proteomes" id="UP000002648"/>
    </source>
</evidence>
<dbReference type="EMBL" id="AIMD01000053">
    <property type="protein sequence ID" value="EJF92370.1"/>
    <property type="molecule type" value="Genomic_DNA"/>
</dbReference>
<accession>A0A9P2RYL5</accession>
<keyword evidence="3" id="KW-1185">Reference proteome</keyword>